<evidence type="ECO:0000313" key="10">
    <source>
        <dbReference type="Proteomes" id="UP000283543"/>
    </source>
</evidence>
<dbReference type="Proteomes" id="UP000283543">
    <property type="component" value="Unassembled WGS sequence"/>
</dbReference>
<reference evidence="8 9" key="1">
    <citation type="submission" date="2018-08" db="EMBL/GenBank/DDBJ databases">
        <title>Aphanomyces genome sequencing and annotation.</title>
        <authorList>
            <person name="Minardi D."/>
            <person name="Oidtmann B."/>
            <person name="Van Der Giezen M."/>
            <person name="Studholme D.J."/>
        </authorList>
    </citation>
    <scope>NUCLEOTIDE SEQUENCE [LARGE SCALE GENOMIC DNA]</scope>
    <source>
        <strain evidence="6 9">D2</strain>
        <strain evidence="5 8">Kv</strain>
        <strain evidence="7 10">Si</strain>
    </source>
</reference>
<protein>
    <recommendedName>
        <fullName evidence="4">N-acetyltransferase domain-containing protein</fullName>
    </recommendedName>
</protein>
<proteinExistence type="inferred from homology"/>
<evidence type="ECO:0000313" key="9">
    <source>
        <dbReference type="Proteomes" id="UP000266643"/>
    </source>
</evidence>
<evidence type="ECO:0000313" key="5">
    <source>
        <dbReference type="EMBL" id="RHY12425.1"/>
    </source>
</evidence>
<feature type="domain" description="N-acetyltransferase" evidence="4">
    <location>
        <begin position="180"/>
        <end position="329"/>
    </location>
</feature>
<comment type="similarity">
    <text evidence="3">Belongs to the acetyltransferase family. ARD1 subfamily.</text>
</comment>
<evidence type="ECO:0000256" key="3">
    <source>
        <dbReference type="ARBA" id="ARBA00025786"/>
    </source>
</evidence>
<organism evidence="5 8">
    <name type="scientific">Aphanomyces astaci</name>
    <name type="common">Crayfish plague agent</name>
    <dbReference type="NCBI Taxonomy" id="112090"/>
    <lineage>
        <taxon>Eukaryota</taxon>
        <taxon>Sar</taxon>
        <taxon>Stramenopiles</taxon>
        <taxon>Oomycota</taxon>
        <taxon>Saprolegniomycetes</taxon>
        <taxon>Saprolegniales</taxon>
        <taxon>Verrucalvaceae</taxon>
        <taxon>Aphanomyces</taxon>
    </lineage>
</organism>
<name>A0A397B1N5_APHAT</name>
<comment type="caution">
    <text evidence="5">The sequence shown here is derived from an EMBL/GenBank/DDBJ whole genome shotgun (WGS) entry which is preliminary data.</text>
</comment>
<dbReference type="InterPro" id="IPR015943">
    <property type="entry name" value="WD40/YVTN_repeat-like_dom_sf"/>
</dbReference>
<dbReference type="Pfam" id="PF00583">
    <property type="entry name" value="Acetyltransf_1"/>
    <property type="match status" value="1"/>
</dbReference>
<keyword evidence="2" id="KW-0012">Acyltransferase</keyword>
<dbReference type="SMART" id="SM00320">
    <property type="entry name" value="WD40"/>
    <property type="match status" value="3"/>
</dbReference>
<keyword evidence="1" id="KW-0808">Transferase</keyword>
<dbReference type="PANTHER" id="PTHR23091">
    <property type="entry name" value="N-TERMINAL ACETYLTRANSFERASE"/>
    <property type="match status" value="1"/>
</dbReference>
<evidence type="ECO:0000256" key="1">
    <source>
        <dbReference type="ARBA" id="ARBA00022679"/>
    </source>
</evidence>
<dbReference type="GO" id="GO:1990190">
    <property type="term" value="F:protein-N-terminal-glutamate acetyltransferase activity"/>
    <property type="evidence" value="ECO:0007669"/>
    <property type="project" value="TreeGrafter"/>
</dbReference>
<dbReference type="EMBL" id="QUTD01005494">
    <property type="protein sequence ID" value="RHY61454.1"/>
    <property type="molecule type" value="Genomic_DNA"/>
</dbReference>
<dbReference type="SUPFAM" id="SSF55729">
    <property type="entry name" value="Acyl-CoA N-acyltransferases (Nat)"/>
    <property type="match status" value="1"/>
</dbReference>
<dbReference type="Proteomes" id="UP000265427">
    <property type="component" value="Unassembled WGS sequence"/>
</dbReference>
<dbReference type="Proteomes" id="UP000266643">
    <property type="component" value="Unassembled WGS sequence"/>
</dbReference>
<gene>
    <name evidence="6" type="ORF">DYB30_004976</name>
    <name evidence="7" type="ORF">DYB34_006300</name>
    <name evidence="5" type="ORF">DYB36_002372</name>
</gene>
<dbReference type="Gene3D" id="2.130.10.10">
    <property type="entry name" value="YVTN repeat-like/Quinoprotein amine dehydrogenase"/>
    <property type="match status" value="1"/>
</dbReference>
<evidence type="ECO:0000256" key="2">
    <source>
        <dbReference type="ARBA" id="ARBA00023315"/>
    </source>
</evidence>
<dbReference type="FunFam" id="3.40.630.30:FF:000037">
    <property type="entry name" value="N-alpha-acetyltransferase daf-31-like"/>
    <property type="match status" value="1"/>
</dbReference>
<dbReference type="InterPro" id="IPR045047">
    <property type="entry name" value="Ard1-like"/>
</dbReference>
<dbReference type="EMBL" id="QUTB01004098">
    <property type="protein sequence ID" value="RHY64211.1"/>
    <property type="molecule type" value="Genomic_DNA"/>
</dbReference>
<accession>A0A397B1N5</accession>
<dbReference type="CDD" id="cd04301">
    <property type="entry name" value="NAT_SF"/>
    <property type="match status" value="1"/>
</dbReference>
<dbReference type="AlphaFoldDB" id="A0A397B1N5"/>
<dbReference type="GO" id="GO:0031415">
    <property type="term" value="C:NatA complex"/>
    <property type="evidence" value="ECO:0007669"/>
    <property type="project" value="InterPro"/>
</dbReference>
<dbReference type="GO" id="GO:1990189">
    <property type="term" value="F:protein N-terminal-serine acetyltransferase activity"/>
    <property type="evidence" value="ECO:0007669"/>
    <property type="project" value="TreeGrafter"/>
</dbReference>
<evidence type="ECO:0000313" key="6">
    <source>
        <dbReference type="EMBL" id="RHY61454.1"/>
    </source>
</evidence>
<dbReference type="InterPro" id="IPR001680">
    <property type="entry name" value="WD40_rpt"/>
</dbReference>
<dbReference type="InterPro" id="IPR000182">
    <property type="entry name" value="GNAT_dom"/>
</dbReference>
<evidence type="ECO:0000313" key="8">
    <source>
        <dbReference type="Proteomes" id="UP000265427"/>
    </source>
</evidence>
<dbReference type="VEuPathDB" id="FungiDB:H257_02433"/>
<evidence type="ECO:0000313" key="7">
    <source>
        <dbReference type="EMBL" id="RHY64211.1"/>
    </source>
</evidence>
<dbReference type="VEuPathDB" id="FungiDB:H257_02434"/>
<evidence type="ECO:0000259" key="4">
    <source>
        <dbReference type="PROSITE" id="PS51186"/>
    </source>
</evidence>
<dbReference type="InterPro" id="IPR016181">
    <property type="entry name" value="Acyl_CoA_acyltransferase"/>
</dbReference>
<dbReference type="PROSITE" id="PS51186">
    <property type="entry name" value="GNAT"/>
    <property type="match status" value="1"/>
</dbReference>
<dbReference type="EMBL" id="QUSZ01004851">
    <property type="protein sequence ID" value="RHY12425.1"/>
    <property type="molecule type" value="Genomic_DNA"/>
</dbReference>
<sequence>MAAAMPEIVWYEHATGAIPVLEHSISAPFESHFTRGVKVSPDGLCVLSNSDDNILRLFDVEPGVQSATLSMHEGGTVYDFQWYPYMNSEDPATCVFITTSHAHPVHLWDAYTGALRASYRAYDHLDELTSAYSVAFNGTGDKIFCGFDRTIRFFDASQPSRDFTTRSLSKTKKTRHGQRYNGRDLVTDLLAMQNANLWCLPENYQMKYYYYHIMSWPQLLYVAEDHHGKIVGYVLAKMEEDASVPHGHITSLAVLRTHRKCGIATKLMKAAQRAMVENFKAEYVSLHVRETNAAAFHLYRKTLEYQVYDIEKGYYADGEDAYDMRLPFTEKCNTAMSSNVAKWNAYLIEQGK</sequence>
<dbReference type="SUPFAM" id="SSF101908">
    <property type="entry name" value="Putative isomerase YbhE"/>
    <property type="match status" value="1"/>
</dbReference>
<dbReference type="Gene3D" id="3.40.630.30">
    <property type="match status" value="1"/>
</dbReference>
<dbReference type="PANTHER" id="PTHR23091:SF4">
    <property type="entry name" value="N-TERMINAL AMINO-ACID N(ALPHA)-ACETYLTRANSFERASE NATA"/>
    <property type="match status" value="1"/>
</dbReference>